<evidence type="ECO:0000313" key="12">
    <source>
        <dbReference type="Proteomes" id="UP000013776"/>
    </source>
</evidence>
<dbReference type="GO" id="GO:0006886">
    <property type="term" value="P:intracellular protein transport"/>
    <property type="evidence" value="ECO:0007669"/>
    <property type="project" value="TreeGrafter"/>
</dbReference>
<protein>
    <recommendedName>
        <fullName evidence="3">Signal recognition particle receptor subunit beta</fullName>
    </recommendedName>
</protein>
<dbReference type="GO" id="GO:0003924">
    <property type="term" value="F:GTPase activity"/>
    <property type="evidence" value="ECO:0007669"/>
    <property type="project" value="TreeGrafter"/>
</dbReference>
<dbReference type="InterPro" id="IPR024156">
    <property type="entry name" value="Small_GTPase_ARF"/>
</dbReference>
<evidence type="ECO:0000256" key="6">
    <source>
        <dbReference type="ARBA" id="ARBA00022824"/>
    </source>
</evidence>
<reference evidence="11 12" key="1">
    <citation type="journal article" date="2013" name="MBio">
        <title>Genome sequencing of the plant pathogen Taphrina deformans, the causal agent of peach leaf curl.</title>
        <authorList>
            <person name="Cisse O.H."/>
            <person name="Almeida J.M.G.C.F."/>
            <person name="Fonseca A."/>
            <person name="Kumar A.A."/>
            <person name="Salojaervi J."/>
            <person name="Overmyer K."/>
            <person name="Hauser P.M."/>
            <person name="Pagni M."/>
        </authorList>
    </citation>
    <scope>NUCLEOTIDE SEQUENCE [LARGE SCALE GENOMIC DNA]</scope>
    <source>
        <strain evidence="12">PYCC 5710 / ATCC 11124 / CBS 356.35 / IMI 108563 / JCM 9778 / NBRC 8474</strain>
    </source>
</reference>
<dbReference type="GO" id="GO:0005789">
    <property type="term" value="C:endoplasmic reticulum membrane"/>
    <property type="evidence" value="ECO:0007669"/>
    <property type="project" value="UniProtKB-SubCell"/>
</dbReference>
<dbReference type="GO" id="GO:0005794">
    <property type="term" value="C:Golgi apparatus"/>
    <property type="evidence" value="ECO:0007669"/>
    <property type="project" value="TreeGrafter"/>
</dbReference>
<dbReference type="PANTHER" id="PTHR45909:SF1">
    <property type="entry name" value="ADP-RIBOSYLATION FACTOR-RELATED PROTEIN 1"/>
    <property type="match status" value="1"/>
</dbReference>
<evidence type="ECO:0000256" key="4">
    <source>
        <dbReference type="ARBA" id="ARBA00022692"/>
    </source>
</evidence>
<dbReference type="Proteomes" id="UP000013776">
    <property type="component" value="Unassembled WGS sequence"/>
</dbReference>
<evidence type="ECO:0000256" key="1">
    <source>
        <dbReference type="ARBA" id="ARBA00004389"/>
    </source>
</evidence>
<comment type="similarity">
    <text evidence="2">Belongs to the SRP receptor beta subunit family.</text>
</comment>
<comment type="subcellular location">
    <subcellularLocation>
        <location evidence="1">Endoplasmic reticulum membrane</location>
        <topology evidence="1">Single-pass membrane protein</topology>
    </subcellularLocation>
</comment>
<keyword evidence="12" id="KW-1185">Reference proteome</keyword>
<evidence type="ECO:0000256" key="10">
    <source>
        <dbReference type="ARBA" id="ARBA00023170"/>
    </source>
</evidence>
<comment type="caution">
    <text evidence="11">The sequence shown here is derived from an EMBL/GenBank/DDBJ whole genome shotgun (WGS) entry which is preliminary data.</text>
</comment>
<dbReference type="EMBL" id="CAHR02000108">
    <property type="protein sequence ID" value="CCG82919.1"/>
    <property type="molecule type" value="Genomic_DNA"/>
</dbReference>
<sequence length="230" mass="25443">MQWLVLVSTLVLATILAVAFFIYQNGAVNIPLAPAQPTLLLVGPSNSGKTSLFQKLVHDKRNTLTCTTQLANTGYYSLESGKKVKIVDVPGHPKLFNSFKSFTPTSIAFVIDSSTIAKNADVVTRLLIDVISHARKASITELSILANKSDFFTSLSTEKITELLEAEIEQIRQQKSGIRMDSIEDKDEEDEWLQDLSGPLKLADECLMFSGSVLKDDVSPWEEWVESTFS</sequence>
<keyword evidence="4" id="KW-0812">Transmembrane</keyword>
<dbReference type="AlphaFoldDB" id="R4XAP5"/>
<dbReference type="GO" id="GO:0005525">
    <property type="term" value="F:GTP binding"/>
    <property type="evidence" value="ECO:0007669"/>
    <property type="project" value="UniProtKB-KW"/>
</dbReference>
<evidence type="ECO:0000256" key="3">
    <source>
        <dbReference type="ARBA" id="ARBA00020256"/>
    </source>
</evidence>
<dbReference type="InterPro" id="IPR027417">
    <property type="entry name" value="P-loop_NTPase"/>
</dbReference>
<keyword evidence="5" id="KW-0547">Nucleotide-binding</keyword>
<keyword evidence="9" id="KW-0472">Membrane</keyword>
<evidence type="ECO:0000256" key="9">
    <source>
        <dbReference type="ARBA" id="ARBA00023136"/>
    </source>
</evidence>
<dbReference type="InterPro" id="IPR019009">
    <property type="entry name" value="SRP_receptor_beta_su"/>
</dbReference>
<keyword evidence="10 11" id="KW-0675">Receptor</keyword>
<accession>R4XAP5</accession>
<evidence type="ECO:0000256" key="2">
    <source>
        <dbReference type="ARBA" id="ARBA00005619"/>
    </source>
</evidence>
<keyword evidence="6" id="KW-0256">Endoplasmic reticulum</keyword>
<evidence type="ECO:0000256" key="7">
    <source>
        <dbReference type="ARBA" id="ARBA00022989"/>
    </source>
</evidence>
<dbReference type="OrthoDB" id="41266at2759"/>
<dbReference type="STRING" id="1097556.R4XAP5"/>
<dbReference type="eggNOG" id="KOG0090">
    <property type="taxonomic scope" value="Eukaryota"/>
</dbReference>
<gene>
    <name evidence="11" type="ORF">TAPDE_003073</name>
</gene>
<dbReference type="PANTHER" id="PTHR45909">
    <property type="entry name" value="ADP-RIBOSYLATION FACTOR-RELATED PROTEIN 1"/>
    <property type="match status" value="1"/>
</dbReference>
<organism evidence="11 12">
    <name type="scientific">Taphrina deformans (strain PYCC 5710 / ATCC 11124 / CBS 356.35 / IMI 108563 / JCM 9778 / NBRC 8474)</name>
    <name type="common">Peach leaf curl fungus</name>
    <name type="synonym">Lalaria deformans</name>
    <dbReference type="NCBI Taxonomy" id="1097556"/>
    <lineage>
        <taxon>Eukaryota</taxon>
        <taxon>Fungi</taxon>
        <taxon>Dikarya</taxon>
        <taxon>Ascomycota</taxon>
        <taxon>Taphrinomycotina</taxon>
        <taxon>Taphrinomycetes</taxon>
        <taxon>Taphrinales</taxon>
        <taxon>Taphrinaceae</taxon>
        <taxon>Taphrina</taxon>
    </lineage>
</organism>
<evidence type="ECO:0000256" key="8">
    <source>
        <dbReference type="ARBA" id="ARBA00023134"/>
    </source>
</evidence>
<dbReference type="Pfam" id="PF09439">
    <property type="entry name" value="SRPRB"/>
    <property type="match status" value="1"/>
</dbReference>
<name>R4XAP5_TAPDE</name>
<keyword evidence="7" id="KW-1133">Transmembrane helix</keyword>
<dbReference type="Gene3D" id="3.40.50.300">
    <property type="entry name" value="P-loop containing nucleotide triphosphate hydrolases"/>
    <property type="match status" value="1"/>
</dbReference>
<evidence type="ECO:0000313" key="11">
    <source>
        <dbReference type="EMBL" id="CCG82919.1"/>
    </source>
</evidence>
<dbReference type="GO" id="GO:0043001">
    <property type="term" value="P:Golgi to plasma membrane protein transport"/>
    <property type="evidence" value="ECO:0007669"/>
    <property type="project" value="TreeGrafter"/>
</dbReference>
<proteinExistence type="inferred from homology"/>
<keyword evidence="8" id="KW-0342">GTP-binding</keyword>
<dbReference type="GO" id="GO:0034067">
    <property type="term" value="P:protein localization to Golgi apparatus"/>
    <property type="evidence" value="ECO:0007669"/>
    <property type="project" value="TreeGrafter"/>
</dbReference>
<evidence type="ECO:0000256" key="5">
    <source>
        <dbReference type="ARBA" id="ARBA00022741"/>
    </source>
</evidence>
<dbReference type="SUPFAM" id="SSF52540">
    <property type="entry name" value="P-loop containing nucleoside triphosphate hydrolases"/>
    <property type="match status" value="1"/>
</dbReference>
<dbReference type="VEuPathDB" id="FungiDB:TAPDE_003073"/>